<evidence type="ECO:0000256" key="1">
    <source>
        <dbReference type="SAM" id="Coils"/>
    </source>
</evidence>
<name>A0A1J4KZD6_9EUKA</name>
<feature type="compositionally biased region" description="Polar residues" evidence="2">
    <location>
        <begin position="482"/>
        <end position="494"/>
    </location>
</feature>
<feature type="region of interest" description="Disordered" evidence="2">
    <location>
        <begin position="987"/>
        <end position="1011"/>
    </location>
</feature>
<feature type="region of interest" description="Disordered" evidence="2">
    <location>
        <begin position="482"/>
        <end position="520"/>
    </location>
</feature>
<feature type="compositionally biased region" description="Basic and acidic residues" evidence="2">
    <location>
        <begin position="501"/>
        <end position="510"/>
    </location>
</feature>
<dbReference type="Pfam" id="PF14644">
    <property type="entry name" value="DUF4456"/>
    <property type="match status" value="1"/>
</dbReference>
<organism evidence="5 6">
    <name type="scientific">Tritrichomonas foetus</name>
    <dbReference type="NCBI Taxonomy" id="1144522"/>
    <lineage>
        <taxon>Eukaryota</taxon>
        <taxon>Metamonada</taxon>
        <taxon>Parabasalia</taxon>
        <taxon>Tritrichomonadida</taxon>
        <taxon>Tritrichomonadidae</taxon>
        <taxon>Tritrichomonas</taxon>
    </lineage>
</organism>
<sequence length="1386" mass="161544">MNETANLPASPQVAHSEVRGALRGYQERLTEKYNSILYKLEATANSISSETSDFILEQIREFFSLKNEISETRENLIQSLSNTNEEFFAIKEKIENDGNLLINKAIELRNICIERYDASFLSLQPFIDEAFDECKDFRMQLPDPLIEKLPFLVKRLNRKYLSNKKVLLEKLFLNEFESRESLEIAIQKVSEGQDAWRNHLVDTLNNDAKVQLDYHYPIDFETIYEDFARDEQKFILCFKKNFDNFQTIAPPEKFKPEDLTEWKNEVDEILELHQNFVNQFKTKIEAKIHEREEKNVKIIENIQERLKEWKTEEEIEELIAWLKPIKELTTKVNTEFVKRLNKYWNNRTDSLKKIFDHISEFISNIMNSYYGFNISVDEDKEKCKETIDEFDKEMQQKVTELEEKVASQVETINNAVNEKEIENLIESVKSNLTAIEDQYREFYTKSIAALDERPGIVNSFFETREKELLELMKLSKTVIESNTSNKGTAKNSATNKKDRRPTRQKEKKVNTDGFSFNIGDNSKFEETEILELIPETPEYEDTLDDDEDDTYLNTKSTSRMSKNSRMSKISSARGKSPPRGRSPPKKPPPKKTPAKKPPPKKGAPGKKGGAGKKGQAPEPEELEMPELKLFEMVPQINHKPAIAIYIPQNSEISDFVNPLRQAIFAQLHGFYTHASQDAEYTELRQQLVEQLNERLRVHAPRAGSMDLNVGQARLSQLDKTKRDIELHFRQTVLNFNTEYKLVTKHLDDRNDKIKGDCEKLKRFIELLNEQKQSKGFNQLQAQLKLEEKKFNSNYEQFNEITDKEINTMMTNYNNVNERFNSTISTFSNEEKEYCQNMTNKMNSQVNELFNQLNAKVTEIRKEIENQRDSIDAEFEELLPIHKSDVVFIESLRQALNSARVKYDSLKYKNKQSDNEVTHAIEILKNAITDEVNNSPENAINRQFEALDLVRLLIVKRSKYLGILKSKISAEPILVNIDFSIKFENDDQPNSKKKLTRKNSKNRKSVKVTPTDSSDSMIDFDVTLHSQIAQIGNDLLDEVNSHANPYYRDLKKRTLGITRKEEICEDLKSCQAKIKEEWNKITEDSKEIIAQSSEKVTHQMNESVRVARDTISIIYQNVSKHFNDTAIEYRKDIQESFEKELEDLSQKLNQLKLRLVPSLSDANRDQDFKDLMKEEIDREIEEKKAIDSFIDTVMDSENIMMKSFLIHLPTITRYCLQMFDSFVMTEDLEKCKMVQAERVSMKQMLMNMKRKEGDAPFSENRPAFRMRKWPQLNACMPSMDFMTAVQNPRISDNFSRKTKKAYGAKKTIEPAACIEKLIQLESLDTGLSRGAIVEQEKCYELYEAELSERIETCRAIVDEYKAKAAELNQNWRQCSLKLKPNYIFEPV</sequence>
<protein>
    <recommendedName>
        <fullName evidence="7">DUF4455 domain-containing protein</fullName>
    </recommendedName>
</protein>
<dbReference type="Proteomes" id="UP000179807">
    <property type="component" value="Unassembled WGS sequence"/>
</dbReference>
<evidence type="ECO:0000259" key="3">
    <source>
        <dbReference type="Pfam" id="PF14643"/>
    </source>
</evidence>
<evidence type="ECO:0000256" key="2">
    <source>
        <dbReference type="SAM" id="MobiDB-lite"/>
    </source>
</evidence>
<feature type="region of interest" description="Disordered" evidence="2">
    <location>
        <begin position="534"/>
        <end position="624"/>
    </location>
</feature>
<feature type="compositionally biased region" description="Basic residues" evidence="2">
    <location>
        <begin position="990"/>
        <end position="1005"/>
    </location>
</feature>
<evidence type="ECO:0000313" key="6">
    <source>
        <dbReference type="Proteomes" id="UP000179807"/>
    </source>
</evidence>
<accession>A0A1J4KZD6</accession>
<feature type="compositionally biased region" description="Polar residues" evidence="2">
    <location>
        <begin position="553"/>
        <end position="569"/>
    </location>
</feature>
<dbReference type="SUPFAM" id="SSF58113">
    <property type="entry name" value="Apolipoprotein A-I"/>
    <property type="match status" value="1"/>
</dbReference>
<feature type="coiled-coil region" evidence="1">
    <location>
        <begin position="380"/>
        <end position="438"/>
    </location>
</feature>
<dbReference type="InterPro" id="IPR028089">
    <property type="entry name" value="DUF4455"/>
</dbReference>
<evidence type="ECO:0008006" key="7">
    <source>
        <dbReference type="Google" id="ProtNLM"/>
    </source>
</evidence>
<feature type="domain" description="DUF4456" evidence="4">
    <location>
        <begin position="1039"/>
        <end position="1242"/>
    </location>
</feature>
<dbReference type="GeneID" id="94831929"/>
<feature type="coiled-coil region" evidence="1">
    <location>
        <begin position="842"/>
        <end position="908"/>
    </location>
</feature>
<dbReference type="InterPro" id="IPR027914">
    <property type="entry name" value="DUF4456"/>
</dbReference>
<evidence type="ECO:0000313" key="5">
    <source>
        <dbReference type="EMBL" id="OHT16224.1"/>
    </source>
</evidence>
<dbReference type="Pfam" id="PF14643">
    <property type="entry name" value="DUF4455"/>
    <property type="match status" value="1"/>
</dbReference>
<feature type="compositionally biased region" description="Basic residues" evidence="2">
    <location>
        <begin position="576"/>
        <end position="599"/>
    </location>
</feature>
<feature type="compositionally biased region" description="Acidic residues" evidence="2">
    <location>
        <begin position="537"/>
        <end position="550"/>
    </location>
</feature>
<dbReference type="VEuPathDB" id="TrichDB:TRFO_13395"/>
<gene>
    <name evidence="5" type="ORF">TRFO_13395</name>
</gene>
<proteinExistence type="predicted"/>
<dbReference type="EMBL" id="MLAK01000134">
    <property type="protein sequence ID" value="OHT16224.1"/>
    <property type="molecule type" value="Genomic_DNA"/>
</dbReference>
<comment type="caution">
    <text evidence="5">The sequence shown here is derived from an EMBL/GenBank/DDBJ whole genome shotgun (WGS) entry which is preliminary data.</text>
</comment>
<keyword evidence="6" id="KW-1185">Reference proteome</keyword>
<reference evidence="5" key="1">
    <citation type="submission" date="2016-10" db="EMBL/GenBank/DDBJ databases">
        <authorList>
            <person name="Benchimol M."/>
            <person name="Almeida L.G."/>
            <person name="Vasconcelos A.T."/>
            <person name="Perreira-Neves A."/>
            <person name="Rosa I.A."/>
            <person name="Tasca T."/>
            <person name="Bogo M.R."/>
            <person name="de Souza W."/>
        </authorList>
    </citation>
    <scope>NUCLEOTIDE SEQUENCE [LARGE SCALE GENOMIC DNA]</scope>
    <source>
        <strain evidence="5">K</strain>
    </source>
</reference>
<feature type="domain" description="DUF4455" evidence="3">
    <location>
        <begin position="26"/>
        <end position="478"/>
    </location>
</feature>
<evidence type="ECO:0000259" key="4">
    <source>
        <dbReference type="Pfam" id="PF14644"/>
    </source>
</evidence>
<dbReference type="RefSeq" id="XP_068369360.1">
    <property type="nucleotide sequence ID" value="XM_068497225.1"/>
</dbReference>
<keyword evidence="1" id="KW-0175">Coiled coil</keyword>